<gene>
    <name evidence="2" type="ORF">CGI_10004708</name>
</gene>
<organism evidence="2">
    <name type="scientific">Magallana gigas</name>
    <name type="common">Pacific oyster</name>
    <name type="synonym">Crassostrea gigas</name>
    <dbReference type="NCBI Taxonomy" id="29159"/>
    <lineage>
        <taxon>Eukaryota</taxon>
        <taxon>Metazoa</taxon>
        <taxon>Spiralia</taxon>
        <taxon>Lophotrochozoa</taxon>
        <taxon>Mollusca</taxon>
        <taxon>Bivalvia</taxon>
        <taxon>Autobranchia</taxon>
        <taxon>Pteriomorphia</taxon>
        <taxon>Ostreida</taxon>
        <taxon>Ostreoidea</taxon>
        <taxon>Ostreidae</taxon>
        <taxon>Magallana</taxon>
    </lineage>
</organism>
<sequence length="102" mass="11145">MGVAGRKRREEGLAGHCSYTDYCNVTHTNNHTSHTKTTVPTTTLPIPTQTTFAPDTACKDISSNCGVVSQSILCSSKDNTSRNYAIENCPSTCHLCKEYEGW</sequence>
<name>K1QWI4_MAGGI</name>
<dbReference type="InParanoid" id="K1QWI4"/>
<comment type="caution">
    <text evidence="1">Lacks conserved residue(s) required for the propagation of feature annotation.</text>
</comment>
<dbReference type="AlphaFoldDB" id="K1QWI4"/>
<reference evidence="2" key="1">
    <citation type="journal article" date="2012" name="Nature">
        <title>The oyster genome reveals stress adaptation and complexity of shell formation.</title>
        <authorList>
            <person name="Zhang G."/>
            <person name="Fang X."/>
            <person name="Guo X."/>
            <person name="Li L."/>
            <person name="Luo R."/>
            <person name="Xu F."/>
            <person name="Yang P."/>
            <person name="Zhang L."/>
            <person name="Wang X."/>
            <person name="Qi H."/>
            <person name="Xiong Z."/>
            <person name="Que H."/>
            <person name="Xie Y."/>
            <person name="Holland P.W."/>
            <person name="Paps J."/>
            <person name="Zhu Y."/>
            <person name="Wu F."/>
            <person name="Chen Y."/>
            <person name="Wang J."/>
            <person name="Peng C."/>
            <person name="Meng J."/>
            <person name="Yang L."/>
            <person name="Liu J."/>
            <person name="Wen B."/>
            <person name="Zhang N."/>
            <person name="Huang Z."/>
            <person name="Zhu Q."/>
            <person name="Feng Y."/>
            <person name="Mount A."/>
            <person name="Hedgecock D."/>
            <person name="Xu Z."/>
            <person name="Liu Y."/>
            <person name="Domazet-Loso T."/>
            <person name="Du Y."/>
            <person name="Sun X."/>
            <person name="Zhang S."/>
            <person name="Liu B."/>
            <person name="Cheng P."/>
            <person name="Jiang X."/>
            <person name="Li J."/>
            <person name="Fan D."/>
            <person name="Wang W."/>
            <person name="Fu W."/>
            <person name="Wang T."/>
            <person name="Wang B."/>
            <person name="Zhang J."/>
            <person name="Peng Z."/>
            <person name="Li Y."/>
            <person name="Li N."/>
            <person name="Wang J."/>
            <person name="Chen M."/>
            <person name="He Y."/>
            <person name="Tan F."/>
            <person name="Song X."/>
            <person name="Zheng Q."/>
            <person name="Huang R."/>
            <person name="Yang H."/>
            <person name="Du X."/>
            <person name="Chen L."/>
            <person name="Yang M."/>
            <person name="Gaffney P.M."/>
            <person name="Wang S."/>
            <person name="Luo L."/>
            <person name="She Z."/>
            <person name="Ming Y."/>
            <person name="Huang W."/>
            <person name="Zhang S."/>
            <person name="Huang B."/>
            <person name="Zhang Y."/>
            <person name="Qu T."/>
            <person name="Ni P."/>
            <person name="Miao G."/>
            <person name="Wang J."/>
            <person name="Wang Q."/>
            <person name="Steinberg C.E."/>
            <person name="Wang H."/>
            <person name="Li N."/>
            <person name="Qian L."/>
            <person name="Zhang G."/>
            <person name="Li Y."/>
            <person name="Yang H."/>
            <person name="Liu X."/>
            <person name="Wang J."/>
            <person name="Yin Y."/>
            <person name="Wang J."/>
        </authorList>
    </citation>
    <scope>NUCLEOTIDE SEQUENCE [LARGE SCALE GENOMIC DNA]</scope>
    <source>
        <strain evidence="2">05x7-T-G4-1.051#20</strain>
    </source>
</reference>
<dbReference type="InterPro" id="IPR003582">
    <property type="entry name" value="ShKT_dom"/>
</dbReference>
<evidence type="ECO:0000256" key="1">
    <source>
        <dbReference type="PROSITE-ProRule" id="PRU01005"/>
    </source>
</evidence>
<proteinExistence type="predicted"/>
<accession>K1QWI4</accession>
<dbReference type="HOGENOM" id="CLU_2280098_0_0_1"/>
<protein>
    <submittedName>
        <fullName evidence="2">Uncharacterized protein</fullName>
    </submittedName>
</protein>
<dbReference type="Pfam" id="PF01549">
    <property type="entry name" value="ShK"/>
    <property type="match status" value="1"/>
</dbReference>
<dbReference type="PROSITE" id="PS51670">
    <property type="entry name" value="SHKT"/>
    <property type="match status" value="1"/>
</dbReference>
<evidence type="ECO:0000313" key="2">
    <source>
        <dbReference type="EMBL" id="EKC41262.1"/>
    </source>
</evidence>
<dbReference type="EMBL" id="JH816364">
    <property type="protein sequence ID" value="EKC41262.1"/>
    <property type="molecule type" value="Genomic_DNA"/>
</dbReference>